<keyword evidence="2" id="KW-1185">Reference proteome</keyword>
<proteinExistence type="predicted"/>
<evidence type="ECO:0000313" key="1">
    <source>
        <dbReference type="EMBL" id="GAA0399730.1"/>
    </source>
</evidence>
<sequence length="51" mass="5828">MQTYGVARNTARNAVRFLLDEGYVYTVPQCGTYVRNQSDAPKVNWLPCTCR</sequence>
<dbReference type="InterPro" id="IPR036388">
    <property type="entry name" value="WH-like_DNA-bd_sf"/>
</dbReference>
<reference evidence="2" key="1">
    <citation type="journal article" date="2019" name="Int. J. Syst. Evol. Microbiol.">
        <title>The Global Catalogue of Microorganisms (GCM) 10K type strain sequencing project: providing services to taxonomists for standard genome sequencing and annotation.</title>
        <authorList>
            <consortium name="The Broad Institute Genomics Platform"/>
            <consortium name="The Broad Institute Genome Sequencing Center for Infectious Disease"/>
            <person name="Wu L."/>
            <person name="Ma J."/>
        </authorList>
    </citation>
    <scope>NUCLEOTIDE SEQUENCE [LARGE SCALE GENOMIC DNA]</scope>
    <source>
        <strain evidence="2">JCM 4788</strain>
    </source>
</reference>
<gene>
    <name evidence="1" type="ORF">GCM10010357_20900</name>
</gene>
<evidence type="ECO:0008006" key="3">
    <source>
        <dbReference type="Google" id="ProtNLM"/>
    </source>
</evidence>
<evidence type="ECO:0000313" key="2">
    <source>
        <dbReference type="Proteomes" id="UP001500879"/>
    </source>
</evidence>
<protein>
    <recommendedName>
        <fullName evidence="3">GntR family transcriptional regulator</fullName>
    </recommendedName>
</protein>
<dbReference type="EMBL" id="BAAABX010000023">
    <property type="protein sequence ID" value="GAA0399730.1"/>
    <property type="molecule type" value="Genomic_DNA"/>
</dbReference>
<organism evidence="1 2">
    <name type="scientific">Streptomyces luteireticuli</name>
    <dbReference type="NCBI Taxonomy" id="173858"/>
    <lineage>
        <taxon>Bacteria</taxon>
        <taxon>Bacillati</taxon>
        <taxon>Actinomycetota</taxon>
        <taxon>Actinomycetes</taxon>
        <taxon>Kitasatosporales</taxon>
        <taxon>Streptomycetaceae</taxon>
        <taxon>Streptomyces</taxon>
    </lineage>
</organism>
<dbReference type="Gene3D" id="1.10.10.10">
    <property type="entry name" value="Winged helix-like DNA-binding domain superfamily/Winged helix DNA-binding domain"/>
    <property type="match status" value="1"/>
</dbReference>
<accession>A0ABP3IEY4</accession>
<name>A0ABP3IEY4_9ACTN</name>
<dbReference type="InterPro" id="IPR036390">
    <property type="entry name" value="WH_DNA-bd_sf"/>
</dbReference>
<dbReference type="SUPFAM" id="SSF46785">
    <property type="entry name" value="Winged helix' DNA-binding domain"/>
    <property type="match status" value="1"/>
</dbReference>
<dbReference type="Proteomes" id="UP001500879">
    <property type="component" value="Unassembled WGS sequence"/>
</dbReference>
<comment type="caution">
    <text evidence="1">The sequence shown here is derived from an EMBL/GenBank/DDBJ whole genome shotgun (WGS) entry which is preliminary data.</text>
</comment>